<feature type="compositionally biased region" description="Low complexity" evidence="1">
    <location>
        <begin position="172"/>
        <end position="191"/>
    </location>
</feature>
<evidence type="ECO:0000313" key="2">
    <source>
        <dbReference type="EMBL" id="JAT60701.1"/>
    </source>
</evidence>
<dbReference type="GO" id="GO:0043622">
    <property type="term" value="P:cortical microtubule organization"/>
    <property type="evidence" value="ECO:0007669"/>
    <property type="project" value="TreeGrafter"/>
</dbReference>
<feature type="compositionally biased region" description="Low complexity" evidence="1">
    <location>
        <begin position="453"/>
        <end position="487"/>
    </location>
</feature>
<feature type="compositionally biased region" description="Low complexity" evidence="1">
    <location>
        <begin position="345"/>
        <end position="355"/>
    </location>
</feature>
<dbReference type="GO" id="GO:0055028">
    <property type="term" value="C:cortical microtubule"/>
    <property type="evidence" value="ECO:0007669"/>
    <property type="project" value="TreeGrafter"/>
</dbReference>
<sequence>MKDKDEELALFLEMRKRDKERQTSLLLISNNADELDPPPGSKPGSSPIFKIVSSAPTRRAGPDDFLNSDGDKNDYDWLLTPPGTPLFPSLDKETQRSPTGHIGTPKTRPTMLKSRLANPQEPPARGNLVSRHPVPSSGLSSSGAATRRPLSSGGPVSNPSRPATPTGRPALTVTSKPSRPSTPSRATVPSKPVVPPPRSSTPVARSSTPTSKSSVAAPSKSSSRSATPTRRSSASSSDPNTSGPPTRSSSVSRSAPTTLKSSVPSRGTSPTVRSRPWKPSEMPGFSLDAPPNLRTSMPERPSSASRGRPGAPTARSSSVEAGPSGRTRRQSCSPSRGRAPNGAMRSGSSVSSGSRSHAHANGVDSVSPVLMGSKMVERVINVRRLAPPKRDDRGSIHGNAGGKTSTLQDSSGFGRNLSKKSLDMALRHMDIRRSIPNSLRPLMTNIPASSMYSVRSGPSRSRVVSVSDSPLATSSNASSEQSVSNNNIRCFYGSELEDDDVGSEQEVRSSPAGPVAR</sequence>
<dbReference type="AlphaFoldDB" id="A0A1D1Z1E3"/>
<name>A0A1D1Z1E3_9ARAE</name>
<feature type="region of interest" description="Disordered" evidence="1">
    <location>
        <begin position="385"/>
        <end position="416"/>
    </location>
</feature>
<reference evidence="2" key="1">
    <citation type="submission" date="2015-07" db="EMBL/GenBank/DDBJ databases">
        <title>Transcriptome Assembly of Anthurium amnicola.</title>
        <authorList>
            <person name="Suzuki J."/>
        </authorList>
    </citation>
    <scope>NUCLEOTIDE SEQUENCE</scope>
</reference>
<dbReference type="PANTHER" id="PTHR31949">
    <property type="entry name" value="GASTRIC MUCIN-LIKE PROTEIN"/>
    <property type="match status" value="1"/>
</dbReference>
<dbReference type="EMBL" id="GDJX01007235">
    <property type="protein sequence ID" value="JAT60701.1"/>
    <property type="molecule type" value="Transcribed_RNA"/>
</dbReference>
<feature type="region of interest" description="Disordered" evidence="1">
    <location>
        <begin position="451"/>
        <end position="517"/>
    </location>
</feature>
<protein>
    <submittedName>
        <fullName evidence="2">Uncharacterized protein</fullName>
    </submittedName>
</protein>
<feature type="compositionally biased region" description="Polar residues" evidence="1">
    <location>
        <begin position="402"/>
        <end position="413"/>
    </location>
</feature>
<gene>
    <name evidence="2" type="ORF">g.105022</name>
</gene>
<accession>A0A1D1Z1E3</accession>
<dbReference type="PANTHER" id="PTHR31949:SF20">
    <property type="entry name" value="OS01G0141900 PROTEIN"/>
    <property type="match status" value="1"/>
</dbReference>
<evidence type="ECO:0000256" key="1">
    <source>
        <dbReference type="SAM" id="MobiDB-lite"/>
    </source>
</evidence>
<feature type="compositionally biased region" description="Low complexity" evidence="1">
    <location>
        <begin position="200"/>
        <end position="237"/>
    </location>
</feature>
<feature type="compositionally biased region" description="Polar residues" evidence="1">
    <location>
        <begin position="154"/>
        <end position="163"/>
    </location>
</feature>
<proteinExistence type="predicted"/>
<organism evidence="2">
    <name type="scientific">Anthurium amnicola</name>
    <dbReference type="NCBI Taxonomy" id="1678845"/>
    <lineage>
        <taxon>Eukaryota</taxon>
        <taxon>Viridiplantae</taxon>
        <taxon>Streptophyta</taxon>
        <taxon>Embryophyta</taxon>
        <taxon>Tracheophyta</taxon>
        <taxon>Spermatophyta</taxon>
        <taxon>Magnoliopsida</taxon>
        <taxon>Liliopsida</taxon>
        <taxon>Araceae</taxon>
        <taxon>Pothoideae</taxon>
        <taxon>Potheae</taxon>
        <taxon>Anthurium</taxon>
    </lineage>
</organism>
<feature type="region of interest" description="Disordered" evidence="1">
    <location>
        <begin position="28"/>
        <end position="370"/>
    </location>
</feature>
<feature type="compositionally biased region" description="Polar residues" evidence="1">
    <location>
        <begin position="238"/>
        <end position="272"/>
    </location>
</feature>